<comment type="caution">
    <text evidence="1">The sequence shown here is derived from an EMBL/GenBank/DDBJ whole genome shotgun (WGS) entry which is preliminary data.</text>
</comment>
<organism evidence="1 2">
    <name type="scientific">Candidatus Staskawiczbacteria bacterium RIFOXYC1_FULL_38_18</name>
    <dbReference type="NCBI Taxonomy" id="1802229"/>
    <lineage>
        <taxon>Bacteria</taxon>
        <taxon>Candidatus Staskawicziibacteriota</taxon>
    </lineage>
</organism>
<dbReference type="AlphaFoldDB" id="A0A1G2JC99"/>
<dbReference type="EMBL" id="MHPP01000014">
    <property type="protein sequence ID" value="OGZ84714.1"/>
    <property type="molecule type" value="Genomic_DNA"/>
</dbReference>
<sequence>MGLPNNINVVTGDAKIAIKEISIAEWCGIIKATLLRIKPCLKYVSGFQTLSKLLNSAPMTGYGRFATPPKAMPKLEGTDKNQKTRFVAVDTWKLEKINVEPSHEIKQGFLLLTDDGNFAILTLSCFRQEDHYAVCASSLIANSSIGGLKCVMDVNAHEIRTRIEDGSISPYNLLDRLYLLFHGTVADREQRMESLRKACDWLQGICGRIAI</sequence>
<evidence type="ECO:0000313" key="2">
    <source>
        <dbReference type="Proteomes" id="UP000177751"/>
    </source>
</evidence>
<proteinExistence type="predicted"/>
<gene>
    <name evidence="1" type="ORF">A2401_01555</name>
</gene>
<name>A0A1G2JC99_9BACT</name>
<dbReference type="Proteomes" id="UP000177751">
    <property type="component" value="Unassembled WGS sequence"/>
</dbReference>
<reference evidence="1 2" key="1">
    <citation type="journal article" date="2016" name="Nat. Commun.">
        <title>Thousands of microbial genomes shed light on interconnected biogeochemical processes in an aquifer system.</title>
        <authorList>
            <person name="Anantharaman K."/>
            <person name="Brown C.T."/>
            <person name="Hug L.A."/>
            <person name="Sharon I."/>
            <person name="Castelle C.J."/>
            <person name="Probst A.J."/>
            <person name="Thomas B.C."/>
            <person name="Singh A."/>
            <person name="Wilkins M.J."/>
            <person name="Karaoz U."/>
            <person name="Brodie E.L."/>
            <person name="Williams K.H."/>
            <person name="Hubbard S.S."/>
            <person name="Banfield J.F."/>
        </authorList>
    </citation>
    <scope>NUCLEOTIDE SEQUENCE [LARGE SCALE GENOMIC DNA]</scope>
</reference>
<dbReference type="STRING" id="1802229.A2401_01555"/>
<accession>A0A1G2JC99</accession>
<evidence type="ECO:0000313" key="1">
    <source>
        <dbReference type="EMBL" id="OGZ84714.1"/>
    </source>
</evidence>
<protein>
    <submittedName>
        <fullName evidence="1">Uncharacterized protein</fullName>
    </submittedName>
</protein>